<dbReference type="Proteomes" id="UP001610063">
    <property type="component" value="Unassembled WGS sequence"/>
</dbReference>
<dbReference type="RefSeq" id="WP_395417037.1">
    <property type="nucleotide sequence ID" value="NZ_JBIPKE010000015.1"/>
</dbReference>
<evidence type="ECO:0008006" key="4">
    <source>
        <dbReference type="Google" id="ProtNLM"/>
    </source>
</evidence>
<keyword evidence="3" id="KW-1185">Reference proteome</keyword>
<proteinExistence type="predicted"/>
<gene>
    <name evidence="2" type="ORF">ACHKAR_08510</name>
</gene>
<protein>
    <recommendedName>
        <fullName evidence="4">ABC transmembrane type-1 domain-containing protein</fullName>
    </recommendedName>
</protein>
<keyword evidence="1" id="KW-0812">Transmembrane</keyword>
<organism evidence="2 3">
    <name type="scientific">Marinoscillum luteum</name>
    <dbReference type="NCBI Taxonomy" id="861051"/>
    <lineage>
        <taxon>Bacteria</taxon>
        <taxon>Pseudomonadati</taxon>
        <taxon>Bacteroidota</taxon>
        <taxon>Cytophagia</taxon>
        <taxon>Cytophagales</taxon>
        <taxon>Reichenbachiellaceae</taxon>
        <taxon>Marinoscillum</taxon>
    </lineage>
</organism>
<keyword evidence="1" id="KW-1133">Transmembrane helix</keyword>
<evidence type="ECO:0000313" key="3">
    <source>
        <dbReference type="Proteomes" id="UP001610063"/>
    </source>
</evidence>
<feature type="transmembrane region" description="Helical" evidence="1">
    <location>
        <begin position="36"/>
        <end position="58"/>
    </location>
</feature>
<name>A0ABW7N777_9BACT</name>
<accession>A0ABW7N777</accession>
<evidence type="ECO:0000256" key="1">
    <source>
        <dbReference type="SAM" id="Phobius"/>
    </source>
</evidence>
<feature type="transmembrane region" description="Helical" evidence="1">
    <location>
        <begin position="78"/>
        <end position="98"/>
    </location>
</feature>
<comment type="caution">
    <text evidence="2">The sequence shown here is derived from an EMBL/GenBank/DDBJ whole genome shotgun (WGS) entry which is preliminary data.</text>
</comment>
<dbReference type="EMBL" id="JBIPKE010000015">
    <property type="protein sequence ID" value="MFH6983476.1"/>
    <property type="molecule type" value="Genomic_DNA"/>
</dbReference>
<keyword evidence="1" id="KW-0472">Membrane</keyword>
<evidence type="ECO:0000313" key="2">
    <source>
        <dbReference type="EMBL" id="MFH6983476.1"/>
    </source>
</evidence>
<sequence length="137" mass="16391">MKRKEKYTDFKVAYDLLWEHSPSVFIYTPILWVLKVLLWLLAISSLVFFLSTFSTLFWGMIHDEITGNQLRETDSLRILMLVARIGFLTISILSWMALKFSQLTLRRNWFIFEIRLFTEELLSHIDKKEKEAVTELR</sequence>
<reference evidence="2 3" key="1">
    <citation type="journal article" date="2013" name="Int. J. Syst. Evol. Microbiol.">
        <title>Marinoscillum luteum sp. nov., isolated from marine sediment.</title>
        <authorList>
            <person name="Cha I.T."/>
            <person name="Park S.J."/>
            <person name="Kim S.J."/>
            <person name="Kim J.G."/>
            <person name="Jung M.Y."/>
            <person name="Shin K.S."/>
            <person name="Kwon K.K."/>
            <person name="Yang S.H."/>
            <person name="Seo Y.S."/>
            <person name="Rhee S.K."/>
        </authorList>
    </citation>
    <scope>NUCLEOTIDE SEQUENCE [LARGE SCALE GENOMIC DNA]</scope>
    <source>
        <strain evidence="2 3">KCTC 23939</strain>
    </source>
</reference>